<keyword evidence="3" id="KW-1185">Reference proteome</keyword>
<evidence type="ECO:0000259" key="1">
    <source>
        <dbReference type="Pfam" id="PF00801"/>
    </source>
</evidence>
<evidence type="ECO:0000313" key="2">
    <source>
        <dbReference type="EMBL" id="MBC2650477.1"/>
    </source>
</evidence>
<dbReference type="Proteomes" id="UP000520156">
    <property type="component" value="Unassembled WGS sequence"/>
</dbReference>
<dbReference type="InterPro" id="IPR013783">
    <property type="entry name" value="Ig-like_fold"/>
</dbReference>
<accession>A0A7X1F4Y2</accession>
<evidence type="ECO:0000313" key="3">
    <source>
        <dbReference type="Proteomes" id="UP000520156"/>
    </source>
</evidence>
<dbReference type="InterPro" id="IPR000601">
    <property type="entry name" value="PKD_dom"/>
</dbReference>
<dbReference type="CDD" id="cd00146">
    <property type="entry name" value="PKD"/>
    <property type="match status" value="1"/>
</dbReference>
<dbReference type="Pfam" id="PF00801">
    <property type="entry name" value="PKD"/>
    <property type="match status" value="1"/>
</dbReference>
<name>A0A7X1F4Y2_9SPHN</name>
<dbReference type="Gene3D" id="2.60.40.10">
    <property type="entry name" value="Immunoglobulins"/>
    <property type="match status" value="1"/>
</dbReference>
<dbReference type="InterPro" id="IPR035986">
    <property type="entry name" value="PKD_dom_sf"/>
</dbReference>
<sequence>MTDEAYKVFAQPYIDKDEWRDQPVRHRYVHGGFKGTDARFSFYFPPPAQYQGRFFQHVTPVPGSENEGQTMPPGAFNKIGFAIASGAYFVETNGGGTVNLGDGSAVRQPDPSLTAYKANAAAAIYSRTVARDIYKGLPLGAKRPFGYLYGGSGGAFRTIVGFESAPGVWDGAVPYVPGSPMAIPNMFTTRIRAMRILDDKFPQILDAIEPGGSGDPYAGLTPQQADVLREVTRMGFPMRSWFGWKTMGIHGLAALYPAIKMVDASYFTDFWTKPGYLGFDHPEQFADARLQFSSTIGALITGAEAERLGLNTDASNNRERGGVDTAFKARADEEGKRIVAVRLSAMPPKVNFLGGDLAVLGGNAKGSLIPVARVIGDIAVLGVTDPKVVAKLAAGDEVRIDNSNFLALETYHWHQVPGPDFKVWDQFRGADGKPLYPQRPFLMGPAFMRASFGPMQTGVFQGKMILMSSLWDREAMPWQADWYRQRIAQHFGAAADQHVRLWYTDYAQHGDELGIEDATRTVSYNGPLQQALRDLSAWVERGVVPPPSTQYQVADGQVIVAPTAAERQGIQPVVRLTVNGGARIAVRTGQPVQFVGAITAAPGGGTITAAEWDFDGSGHFATAGKVGRGRKAVTVTASHTFDKPGTWFVTLRGSAQRPAAQGTPYAVLQNLDRVRVVVQ</sequence>
<dbReference type="SUPFAM" id="SSF49299">
    <property type="entry name" value="PKD domain"/>
    <property type="match status" value="1"/>
</dbReference>
<comment type="caution">
    <text evidence="2">The sequence shown here is derived from an EMBL/GenBank/DDBJ whole genome shotgun (WGS) entry which is preliminary data.</text>
</comment>
<gene>
    <name evidence="2" type="ORF">H7F49_02015</name>
</gene>
<protein>
    <submittedName>
        <fullName evidence="2">PKD domain-containing protein</fullName>
    </submittedName>
</protein>
<proteinExistence type="predicted"/>
<reference evidence="2 3" key="1">
    <citation type="submission" date="2020-08" db="EMBL/GenBank/DDBJ databases">
        <title>The genome sequence of Novosphingobium flavum 4Y4.</title>
        <authorList>
            <person name="Liu Y."/>
        </authorList>
    </citation>
    <scope>NUCLEOTIDE SEQUENCE [LARGE SCALE GENOMIC DNA]</scope>
    <source>
        <strain evidence="2 3">4Y4</strain>
    </source>
</reference>
<dbReference type="EMBL" id="JACLAU010000001">
    <property type="protein sequence ID" value="MBC2650477.1"/>
    <property type="molecule type" value="Genomic_DNA"/>
</dbReference>
<dbReference type="AlphaFoldDB" id="A0A7X1F4Y2"/>
<organism evidence="2 3">
    <name type="scientific">Novosphingobium aerophilum</name>
    <dbReference type="NCBI Taxonomy" id="2839843"/>
    <lineage>
        <taxon>Bacteria</taxon>
        <taxon>Pseudomonadati</taxon>
        <taxon>Pseudomonadota</taxon>
        <taxon>Alphaproteobacteria</taxon>
        <taxon>Sphingomonadales</taxon>
        <taxon>Sphingomonadaceae</taxon>
        <taxon>Novosphingobium</taxon>
    </lineage>
</organism>
<feature type="domain" description="PKD" evidence="1">
    <location>
        <begin position="576"/>
        <end position="660"/>
    </location>
</feature>